<protein>
    <submittedName>
        <fullName evidence="3">SAF domain protein</fullName>
    </submittedName>
</protein>
<organism evidence="3 4">
    <name type="scientific">Lacipirellula limnantheis</name>
    <dbReference type="NCBI Taxonomy" id="2528024"/>
    <lineage>
        <taxon>Bacteria</taxon>
        <taxon>Pseudomonadati</taxon>
        <taxon>Planctomycetota</taxon>
        <taxon>Planctomycetia</taxon>
        <taxon>Pirellulales</taxon>
        <taxon>Lacipirellulaceae</taxon>
        <taxon>Lacipirellula</taxon>
    </lineage>
</organism>
<dbReference type="InterPro" id="IPR031571">
    <property type="entry name" value="RcpC_dom"/>
</dbReference>
<dbReference type="CDD" id="cd11614">
    <property type="entry name" value="SAF_CpaB_FlgA_like"/>
    <property type="match status" value="1"/>
</dbReference>
<evidence type="ECO:0000259" key="2">
    <source>
        <dbReference type="SMART" id="SM00858"/>
    </source>
</evidence>
<feature type="compositionally biased region" description="Pro residues" evidence="1">
    <location>
        <begin position="335"/>
        <end position="352"/>
    </location>
</feature>
<dbReference type="Proteomes" id="UP000317909">
    <property type="component" value="Chromosome"/>
</dbReference>
<gene>
    <name evidence="3" type="ORF">I41_22360</name>
</gene>
<dbReference type="AlphaFoldDB" id="A0A517TXF6"/>
<evidence type="ECO:0000256" key="1">
    <source>
        <dbReference type="SAM" id="MobiDB-lite"/>
    </source>
</evidence>
<dbReference type="EMBL" id="CP036339">
    <property type="protein sequence ID" value="QDT73047.1"/>
    <property type="molecule type" value="Genomic_DNA"/>
</dbReference>
<dbReference type="Pfam" id="PF08666">
    <property type="entry name" value="SAF"/>
    <property type="match status" value="1"/>
</dbReference>
<dbReference type="InterPro" id="IPR017592">
    <property type="entry name" value="Pilus_assmbl_Flp-typ_CpaB"/>
</dbReference>
<sequence length="365" mass="39041">MRPKSLILLALALGCGLVASIGISQVLDGNNRPAAVATAPIYVALQNVNVGDPLTEKMVALEEWPKDKVPVGAISKWEDLEDRRPRSNIYQGEPLLENKLLAKGERSDPIQGVPAGMRLKTISVDARKSAAGLLSPGDRVDVQIYVRANPEHGIKSPFTKIFLQNIRVYAVDQAIDKAADGEEARNVAKTVSLIVTPAQANRINLAENMGEISLIPRNPDDDAVVEDSEQGTDELFGRSTSNDRESEQYSQTEESSEGALSGFKSLMQQALTSAAAAAAANPQEKKPHFQMKIIYPNEISTVQFSEDGEPIGETNGPRSNLPFPAPGSFTSPTLPVAPTPAPGPAPAPPDGTPTPADFPIDLRLK</sequence>
<evidence type="ECO:0000313" key="3">
    <source>
        <dbReference type="EMBL" id="QDT73047.1"/>
    </source>
</evidence>
<keyword evidence="4" id="KW-1185">Reference proteome</keyword>
<proteinExistence type="predicted"/>
<reference evidence="3 4" key="1">
    <citation type="submission" date="2019-02" db="EMBL/GenBank/DDBJ databases">
        <title>Deep-cultivation of Planctomycetes and their phenomic and genomic characterization uncovers novel biology.</title>
        <authorList>
            <person name="Wiegand S."/>
            <person name="Jogler M."/>
            <person name="Boedeker C."/>
            <person name="Pinto D."/>
            <person name="Vollmers J."/>
            <person name="Rivas-Marin E."/>
            <person name="Kohn T."/>
            <person name="Peeters S.H."/>
            <person name="Heuer A."/>
            <person name="Rast P."/>
            <person name="Oberbeckmann S."/>
            <person name="Bunk B."/>
            <person name="Jeske O."/>
            <person name="Meyerdierks A."/>
            <person name="Storesund J.E."/>
            <person name="Kallscheuer N."/>
            <person name="Luecker S."/>
            <person name="Lage O.M."/>
            <person name="Pohl T."/>
            <person name="Merkel B.J."/>
            <person name="Hornburger P."/>
            <person name="Mueller R.-W."/>
            <person name="Bruemmer F."/>
            <person name="Labrenz M."/>
            <person name="Spormann A.M."/>
            <person name="Op den Camp H."/>
            <person name="Overmann J."/>
            <person name="Amann R."/>
            <person name="Jetten M.S.M."/>
            <person name="Mascher T."/>
            <person name="Medema M.H."/>
            <person name="Devos D.P."/>
            <person name="Kaster A.-K."/>
            <person name="Ovreas L."/>
            <person name="Rohde M."/>
            <person name="Galperin M.Y."/>
            <person name="Jogler C."/>
        </authorList>
    </citation>
    <scope>NUCLEOTIDE SEQUENCE [LARGE SCALE GENOMIC DNA]</scope>
    <source>
        <strain evidence="3 4">I41</strain>
    </source>
</reference>
<dbReference type="NCBIfam" id="TIGR03177">
    <property type="entry name" value="pilus_cpaB"/>
    <property type="match status" value="1"/>
</dbReference>
<dbReference type="PROSITE" id="PS51257">
    <property type="entry name" value="PROKAR_LIPOPROTEIN"/>
    <property type="match status" value="1"/>
</dbReference>
<dbReference type="SMART" id="SM00858">
    <property type="entry name" value="SAF"/>
    <property type="match status" value="1"/>
</dbReference>
<dbReference type="KEGG" id="llh:I41_22360"/>
<accession>A0A517TXF6</accession>
<name>A0A517TXF6_9BACT</name>
<feature type="compositionally biased region" description="Acidic residues" evidence="1">
    <location>
        <begin position="221"/>
        <end position="232"/>
    </location>
</feature>
<feature type="region of interest" description="Disordered" evidence="1">
    <location>
        <begin position="306"/>
        <end position="365"/>
    </location>
</feature>
<evidence type="ECO:0000313" key="4">
    <source>
        <dbReference type="Proteomes" id="UP000317909"/>
    </source>
</evidence>
<dbReference type="Pfam" id="PF16976">
    <property type="entry name" value="RcpC"/>
    <property type="match status" value="1"/>
</dbReference>
<feature type="region of interest" description="Disordered" evidence="1">
    <location>
        <begin position="214"/>
        <end position="259"/>
    </location>
</feature>
<feature type="domain" description="SAF" evidence="2">
    <location>
        <begin position="39"/>
        <end position="101"/>
    </location>
</feature>
<dbReference type="RefSeq" id="WP_168206804.1">
    <property type="nucleotide sequence ID" value="NZ_CP036339.1"/>
</dbReference>
<dbReference type="InterPro" id="IPR013974">
    <property type="entry name" value="SAF"/>
</dbReference>